<dbReference type="Proteomes" id="UP000823775">
    <property type="component" value="Unassembled WGS sequence"/>
</dbReference>
<evidence type="ECO:0000313" key="2">
    <source>
        <dbReference type="Proteomes" id="UP000823775"/>
    </source>
</evidence>
<dbReference type="InterPro" id="IPR021135">
    <property type="entry name" value="PEP_COase"/>
</dbReference>
<sequence>MLIDEAVESCDKLAPGVENKIEIGQLEKTRMTGTEPKSKVGAIPDVSPFVIIAIGIPQAQDSHATNGITSGAAHIITKSSKDNKKVVLKLQEEFLRLEKELELSSIEISLPKANKVVDDGEVKRCKKVKKEEDGSSNKSNKKTGLSVDLSIMEKGSNNNKEENIITVNGDSSNTELGHNFPPVILIDEGMMELWELADSFLLSYEHARKNMAAAFTEISIKKVVFRKQPTYLVEEVEKHFILELLKWLDEILVLGPMSHEQLRQRSCCEFYHVDPRIIVVNEQYIEILSELTVELLQKDAHLIVNGEIGRPCPGGTQHVVPLFEPMKDLRQAGSVVRRLQLINWYREHIIKNYDGHQEVIIHYSDIGKDTGCFTAVSELIIQDDVVAVTGEGTNIALHEVDNCISMGIQGAESKRKLRYYGDDFALVHTSQHFKTGREPDKSAVTIALGNLLAVEVSKEYIHLISRILGLGLGLGVGDVILISRRFECELIQLHAMPHGTVLIFTSNWWTF</sequence>
<keyword evidence="2" id="KW-1185">Reference proteome</keyword>
<accession>A0ABS8WLQ0</accession>
<name>A0ABS8WLQ0_DATST</name>
<dbReference type="SUPFAM" id="SSF51621">
    <property type="entry name" value="Phosphoenolpyruvate/pyruvate domain"/>
    <property type="match status" value="1"/>
</dbReference>
<proteinExistence type="predicted"/>
<dbReference type="PANTHER" id="PTHR30523:SF6">
    <property type="entry name" value="PHOSPHOENOLPYRUVATE CARBOXYLASE"/>
    <property type="match status" value="1"/>
</dbReference>
<gene>
    <name evidence="1" type="ORF">HAX54_047200</name>
</gene>
<protein>
    <submittedName>
        <fullName evidence="1">Uncharacterized protein</fullName>
    </submittedName>
</protein>
<dbReference type="EMBL" id="JACEIK010007579">
    <property type="protein sequence ID" value="MCE3050435.1"/>
    <property type="molecule type" value="Genomic_DNA"/>
</dbReference>
<comment type="caution">
    <text evidence="1">The sequence shown here is derived from an EMBL/GenBank/DDBJ whole genome shotgun (WGS) entry which is preliminary data.</text>
</comment>
<organism evidence="1 2">
    <name type="scientific">Datura stramonium</name>
    <name type="common">Jimsonweed</name>
    <name type="synonym">Common thornapple</name>
    <dbReference type="NCBI Taxonomy" id="4076"/>
    <lineage>
        <taxon>Eukaryota</taxon>
        <taxon>Viridiplantae</taxon>
        <taxon>Streptophyta</taxon>
        <taxon>Embryophyta</taxon>
        <taxon>Tracheophyta</taxon>
        <taxon>Spermatophyta</taxon>
        <taxon>Magnoliopsida</taxon>
        <taxon>eudicotyledons</taxon>
        <taxon>Gunneridae</taxon>
        <taxon>Pentapetalae</taxon>
        <taxon>asterids</taxon>
        <taxon>lamiids</taxon>
        <taxon>Solanales</taxon>
        <taxon>Solanaceae</taxon>
        <taxon>Solanoideae</taxon>
        <taxon>Datureae</taxon>
        <taxon>Datura</taxon>
    </lineage>
</organism>
<reference evidence="1 2" key="1">
    <citation type="journal article" date="2021" name="BMC Genomics">
        <title>Datura genome reveals duplications of psychoactive alkaloid biosynthetic genes and high mutation rate following tissue culture.</title>
        <authorList>
            <person name="Rajewski A."/>
            <person name="Carter-House D."/>
            <person name="Stajich J."/>
            <person name="Litt A."/>
        </authorList>
    </citation>
    <scope>NUCLEOTIDE SEQUENCE [LARGE SCALE GENOMIC DNA]</scope>
    <source>
        <strain evidence="1">AR-01</strain>
    </source>
</reference>
<dbReference type="InterPro" id="IPR015813">
    <property type="entry name" value="Pyrv/PenolPyrv_kinase-like_dom"/>
</dbReference>
<dbReference type="PANTHER" id="PTHR30523">
    <property type="entry name" value="PHOSPHOENOLPYRUVATE CARBOXYLASE"/>
    <property type="match status" value="1"/>
</dbReference>
<dbReference type="Pfam" id="PF00311">
    <property type="entry name" value="PEPcase"/>
    <property type="match status" value="1"/>
</dbReference>
<evidence type="ECO:0000313" key="1">
    <source>
        <dbReference type="EMBL" id="MCE3050435.1"/>
    </source>
</evidence>